<evidence type="ECO:0000256" key="1">
    <source>
        <dbReference type="SAM" id="MobiDB-lite"/>
    </source>
</evidence>
<keyword evidence="2" id="KW-0812">Transmembrane</keyword>
<evidence type="ECO:0000259" key="3">
    <source>
        <dbReference type="Pfam" id="PF14257"/>
    </source>
</evidence>
<feature type="compositionally biased region" description="Low complexity" evidence="1">
    <location>
        <begin position="16"/>
        <end position="57"/>
    </location>
</feature>
<reference evidence="4 5" key="1">
    <citation type="submission" date="2024-09" db="EMBL/GenBank/DDBJ databases">
        <authorList>
            <person name="Sun Q."/>
            <person name="Mori K."/>
        </authorList>
    </citation>
    <scope>NUCLEOTIDE SEQUENCE [LARGE SCALE GENOMIC DNA]</scope>
    <source>
        <strain evidence="4 5">TBRC 2205</strain>
    </source>
</reference>
<feature type="region of interest" description="Disordered" evidence="1">
    <location>
        <begin position="16"/>
        <end position="62"/>
    </location>
</feature>
<gene>
    <name evidence="4" type="ORF">ACFFHU_13965</name>
</gene>
<feature type="domain" description="DUF4349" evidence="3">
    <location>
        <begin position="70"/>
        <end position="276"/>
    </location>
</feature>
<keyword evidence="2" id="KW-1133">Transmembrane helix</keyword>
<feature type="compositionally biased region" description="Basic and acidic residues" evidence="1">
    <location>
        <begin position="300"/>
        <end position="311"/>
    </location>
</feature>
<dbReference type="EMBL" id="JBHLUE010000011">
    <property type="protein sequence ID" value="MFC0565238.1"/>
    <property type="molecule type" value="Genomic_DNA"/>
</dbReference>
<dbReference type="InterPro" id="IPR025645">
    <property type="entry name" value="DUF4349"/>
</dbReference>
<proteinExistence type="predicted"/>
<organism evidence="4 5">
    <name type="scientific">Plantactinospora siamensis</name>
    <dbReference type="NCBI Taxonomy" id="555372"/>
    <lineage>
        <taxon>Bacteria</taxon>
        <taxon>Bacillati</taxon>
        <taxon>Actinomycetota</taxon>
        <taxon>Actinomycetes</taxon>
        <taxon>Micromonosporales</taxon>
        <taxon>Micromonosporaceae</taxon>
        <taxon>Plantactinospora</taxon>
    </lineage>
</organism>
<protein>
    <submittedName>
        <fullName evidence="4">DUF4349 domain-containing protein</fullName>
    </submittedName>
</protein>
<keyword evidence="2" id="KW-0472">Membrane</keyword>
<sequence>MSIAGLAAMLALGGCSGSDSDGSSTGNRAADGAAPAQPGGAAQNGAAGKQGAEAQPGAGAGQVDLRAPQRAIIYTGSLTVRVPDVDAAATRAGTIVTGVGGYVGGDQRSRDGSEQATLVLRVPAERFQRVVADLAGLGEAEKRELNSQDVTEETVDLDARIATQRARVDSGRRLLAQAKSLADLVSLESEVAKREADLASLEAKQRRLADLTALSTVTLDLVEAEAAPVAAKDDRGGFLAGLGGGWEALREVVGVLLIVLGALLPFALVFGVPALLAAWLVRRRRRRTATPAVPAARTPEAPDQKVPEPAA</sequence>
<accession>A0ABV6NYW6</accession>
<feature type="region of interest" description="Disordered" evidence="1">
    <location>
        <begin position="290"/>
        <end position="311"/>
    </location>
</feature>
<dbReference type="Pfam" id="PF14257">
    <property type="entry name" value="DUF4349"/>
    <property type="match status" value="1"/>
</dbReference>
<name>A0ABV6NYW6_9ACTN</name>
<keyword evidence="5" id="KW-1185">Reference proteome</keyword>
<feature type="transmembrane region" description="Helical" evidence="2">
    <location>
        <begin position="255"/>
        <end position="281"/>
    </location>
</feature>
<evidence type="ECO:0000256" key="2">
    <source>
        <dbReference type="SAM" id="Phobius"/>
    </source>
</evidence>
<evidence type="ECO:0000313" key="4">
    <source>
        <dbReference type="EMBL" id="MFC0565238.1"/>
    </source>
</evidence>
<comment type="caution">
    <text evidence="4">The sequence shown here is derived from an EMBL/GenBank/DDBJ whole genome shotgun (WGS) entry which is preliminary data.</text>
</comment>
<dbReference type="RefSeq" id="WP_377338887.1">
    <property type="nucleotide sequence ID" value="NZ_JBHLUE010000011.1"/>
</dbReference>
<dbReference type="Proteomes" id="UP001589894">
    <property type="component" value="Unassembled WGS sequence"/>
</dbReference>
<evidence type="ECO:0000313" key="5">
    <source>
        <dbReference type="Proteomes" id="UP001589894"/>
    </source>
</evidence>